<dbReference type="PANTHER" id="PTHR46825:SF7">
    <property type="entry name" value="D-ALANYL-D-ALANINE CARBOXYPEPTIDASE"/>
    <property type="match status" value="1"/>
</dbReference>
<sequence>MIIGLGIVACSSPDTDPDPSPAAGALQTAVDGLVGASDGPPGVLALVDRGAGAETYTAGTGDTDTGVPIAVDDVTRIASVSKAFAGAAALDLIDDGRLELDSTIGASVTGMPEAWWSVTVAQLLQHTAGIPDYIRTPEFLEALTSDPGRSWEPRQLIEFVADQPLEFAPGSEYRYSDTDNIVIGLIVEQAGGEPYATALRNRIYEPLGLAATSLPSTTDLPTPHVNGYDRSESGDTENVSELISPTGAWASGGMLSTAADLNTFVRAYVSGELIGPAQHEAQFTFVPGAGGPPGPGENEAGLAVYRYTTECGVVYGHTGNFPGYTTFIAASEDGTRSAVVLVNTQINDAEPDLFQHLTTVFEAAACALLD</sequence>
<accession>A0ABP7P6V3</accession>
<comment type="caution">
    <text evidence="2">The sequence shown here is derived from an EMBL/GenBank/DDBJ whole genome shotgun (WGS) entry which is preliminary data.</text>
</comment>
<reference evidence="3" key="1">
    <citation type="journal article" date="2019" name="Int. J. Syst. Evol. Microbiol.">
        <title>The Global Catalogue of Microorganisms (GCM) 10K type strain sequencing project: providing services to taxonomists for standard genome sequencing and annotation.</title>
        <authorList>
            <consortium name="The Broad Institute Genomics Platform"/>
            <consortium name="The Broad Institute Genome Sequencing Center for Infectious Disease"/>
            <person name="Wu L."/>
            <person name="Ma J."/>
        </authorList>
    </citation>
    <scope>NUCLEOTIDE SEQUENCE [LARGE SCALE GENOMIC DNA]</scope>
    <source>
        <strain evidence="3">JCM 16923</strain>
    </source>
</reference>
<keyword evidence="3" id="KW-1185">Reference proteome</keyword>
<evidence type="ECO:0000313" key="3">
    <source>
        <dbReference type="Proteomes" id="UP001418444"/>
    </source>
</evidence>
<feature type="domain" description="Beta-lactamase-related" evidence="1">
    <location>
        <begin position="41"/>
        <end position="347"/>
    </location>
</feature>
<evidence type="ECO:0000259" key="1">
    <source>
        <dbReference type="Pfam" id="PF00144"/>
    </source>
</evidence>
<dbReference type="InterPro" id="IPR050491">
    <property type="entry name" value="AmpC-like"/>
</dbReference>
<evidence type="ECO:0000313" key="2">
    <source>
        <dbReference type="EMBL" id="GAA3960639.1"/>
    </source>
</evidence>
<dbReference type="Proteomes" id="UP001418444">
    <property type="component" value="Unassembled WGS sequence"/>
</dbReference>
<dbReference type="InterPro" id="IPR012338">
    <property type="entry name" value="Beta-lactam/transpept-like"/>
</dbReference>
<proteinExistence type="predicted"/>
<dbReference type="SUPFAM" id="SSF56601">
    <property type="entry name" value="beta-lactamase/transpeptidase-like"/>
    <property type="match status" value="1"/>
</dbReference>
<dbReference type="Gene3D" id="3.40.710.10">
    <property type="entry name" value="DD-peptidase/beta-lactamase superfamily"/>
    <property type="match status" value="1"/>
</dbReference>
<organism evidence="2 3">
    <name type="scientific">Gordonia caeni</name>
    <dbReference type="NCBI Taxonomy" id="1007097"/>
    <lineage>
        <taxon>Bacteria</taxon>
        <taxon>Bacillati</taxon>
        <taxon>Actinomycetota</taxon>
        <taxon>Actinomycetes</taxon>
        <taxon>Mycobacteriales</taxon>
        <taxon>Gordoniaceae</taxon>
        <taxon>Gordonia</taxon>
    </lineage>
</organism>
<dbReference type="Pfam" id="PF00144">
    <property type="entry name" value="Beta-lactamase"/>
    <property type="match status" value="1"/>
</dbReference>
<dbReference type="PANTHER" id="PTHR46825">
    <property type="entry name" value="D-ALANYL-D-ALANINE-CARBOXYPEPTIDASE/ENDOPEPTIDASE AMPH"/>
    <property type="match status" value="1"/>
</dbReference>
<protein>
    <recommendedName>
        <fullName evidence="1">Beta-lactamase-related domain-containing protein</fullName>
    </recommendedName>
</protein>
<dbReference type="EMBL" id="BAAAZW010000005">
    <property type="protein sequence ID" value="GAA3960639.1"/>
    <property type="molecule type" value="Genomic_DNA"/>
</dbReference>
<gene>
    <name evidence="2" type="ORF">GCM10022231_20830</name>
</gene>
<dbReference type="InterPro" id="IPR001466">
    <property type="entry name" value="Beta-lactam-related"/>
</dbReference>
<name>A0ABP7P6V3_9ACTN</name>